<dbReference type="GO" id="GO:0046906">
    <property type="term" value="F:tetrapyrrole binding"/>
    <property type="evidence" value="ECO:0007669"/>
    <property type="project" value="TreeGrafter"/>
</dbReference>
<dbReference type="Proteomes" id="UP000607397">
    <property type="component" value="Unassembled WGS sequence"/>
</dbReference>
<dbReference type="SUPFAM" id="SSF140869">
    <property type="entry name" value="GUN4-like"/>
    <property type="match status" value="1"/>
</dbReference>
<dbReference type="AlphaFoldDB" id="A0A8K1ZXB6"/>
<comment type="caution">
    <text evidence="3">The sequence shown here is derived from an EMBL/GenBank/DDBJ whole genome shotgun (WGS) entry which is preliminary data.</text>
</comment>
<dbReference type="EMBL" id="WVIC01000005">
    <property type="protein sequence ID" value="NCJ05597.1"/>
    <property type="molecule type" value="Genomic_DNA"/>
</dbReference>
<dbReference type="CDD" id="cd16383">
    <property type="entry name" value="GUN4"/>
    <property type="match status" value="1"/>
</dbReference>
<keyword evidence="1" id="KW-1133">Transmembrane helix</keyword>
<organism evidence="3 4">
    <name type="scientific">Petrachloros mirabilis ULC683</name>
    <dbReference type="NCBI Taxonomy" id="2781853"/>
    <lineage>
        <taxon>Bacteria</taxon>
        <taxon>Bacillati</taxon>
        <taxon>Cyanobacteriota</taxon>
        <taxon>Cyanophyceae</taxon>
        <taxon>Synechococcales</taxon>
        <taxon>Petrachlorosaceae</taxon>
        <taxon>Petrachloros</taxon>
        <taxon>Petrachloros mirabilis</taxon>
    </lineage>
</organism>
<dbReference type="Pfam" id="PF05419">
    <property type="entry name" value="GUN4"/>
    <property type="match status" value="1"/>
</dbReference>
<name>A0A8K1ZXB6_9CYAN</name>
<keyword evidence="1" id="KW-0812">Transmembrane</keyword>
<keyword evidence="1" id="KW-0472">Membrane</keyword>
<feature type="transmembrane region" description="Helical" evidence="1">
    <location>
        <begin position="141"/>
        <end position="163"/>
    </location>
</feature>
<gene>
    <name evidence="3" type="ORF">GS597_03555</name>
</gene>
<evidence type="ECO:0000313" key="3">
    <source>
        <dbReference type="EMBL" id="NCJ05597.1"/>
    </source>
</evidence>
<dbReference type="PANTHER" id="PTHR34800:SF1">
    <property type="entry name" value="TETRAPYRROLE-BINDING PROTEIN, CHLOROPLASTIC"/>
    <property type="match status" value="1"/>
</dbReference>
<dbReference type="InterPro" id="IPR008629">
    <property type="entry name" value="GUN4-like"/>
</dbReference>
<evidence type="ECO:0000313" key="4">
    <source>
        <dbReference type="Proteomes" id="UP000607397"/>
    </source>
</evidence>
<feature type="domain" description="GUN4-like" evidence="2">
    <location>
        <begin position="597"/>
        <end position="721"/>
    </location>
</feature>
<dbReference type="InterPro" id="IPR037215">
    <property type="entry name" value="GUN4-like_sf"/>
</dbReference>
<feature type="transmembrane region" description="Helical" evidence="1">
    <location>
        <begin position="91"/>
        <end position="109"/>
    </location>
</feature>
<reference evidence="3" key="1">
    <citation type="submission" date="2019-12" db="EMBL/GenBank/DDBJ databases">
        <title>High-Quality draft genome sequences of three cyanobacteria isolated from the limestone walls of the Old Cathedral of Coimbra.</title>
        <authorList>
            <person name="Tiago I."/>
            <person name="Soares F."/>
            <person name="Portugal A."/>
        </authorList>
    </citation>
    <scope>NUCLEOTIDE SEQUENCE [LARGE SCALE GENOMIC DNA]</scope>
    <source>
        <strain evidence="3">C</strain>
    </source>
</reference>
<keyword evidence="4" id="KW-1185">Reference proteome</keyword>
<dbReference type="Gene3D" id="1.25.40.620">
    <property type="match status" value="1"/>
</dbReference>
<dbReference type="Gene3D" id="1.10.10.1770">
    <property type="entry name" value="Gun4-like"/>
    <property type="match status" value="1"/>
</dbReference>
<evidence type="ECO:0000256" key="1">
    <source>
        <dbReference type="SAM" id="Phobius"/>
    </source>
</evidence>
<protein>
    <recommendedName>
        <fullName evidence="2">GUN4-like domain-containing protein</fullName>
    </recommendedName>
</protein>
<dbReference type="PANTHER" id="PTHR34800">
    <property type="entry name" value="TETRAPYRROLE-BINDING PROTEIN, CHLOROPLASTIC"/>
    <property type="match status" value="1"/>
</dbReference>
<accession>A0A8K1ZXB6</accession>
<proteinExistence type="predicted"/>
<sequence>MAAIWLRILLHQNLVHKNKIVSRLLSHNPPGIKPDILTNVELRYKSTSDDMENVNTIALISSAYGQEEITFLGINVSCEQAEYFSRILPNLLLALGLLGTFLGITGNLYNIGDAIRDANQPGVDISVLVQQLLPQLQGMGIAFFSSLIALVCSSLLTIVNFFYNTAWEKYQLISSLEDYLDNIYKSKVQGQTRLDKAVDRMVKQQEEFLLRFHEKVGQVLEETFGKAANQIANESSKLSHLAEQVYSNFSQASGTIRTGADMFRVAARSLESQTQTLANLLPHFEYSSQQLILGSTQFLSAAEKIENANIIDNLERITSSLSGTQEAFTQSTMSLESGLEIIMSSNVEAAQLAEKVYSELYASISEMQQGSAKFLKAANIIDNASLALALDEAAIKWTSAQQDFSDSTSLFCQSTQSLQPAVQSLHESSQSINSLSSHISSLEQEALEVSLSIKENITSRDNQFIASQQSLTSSIDTLNVQLCKFESDFERIAKIYINESSKLFEEHSRRNIHFTDLFNQYFDGFSNNQQNLLTFIESQNKVNDDLTKTFHDTHLKFLEKFETISSKIEFIIDSPKNSTPEIKNHAVIGSPIPEYLESDFEILSSHLASDNWREADLSTFKLILKAIGQSPDTSLTDSKVDQVPADLLVSIDQLWMQFSQEKFGLSAQHQIWQDCIDSGVSDNLAQRVGSLLGWHHENDWLYYDKLNFKNIHEAPKGHFPARIYDSWDGNGVVFKPNWVLKLKNS</sequence>
<evidence type="ECO:0000259" key="2">
    <source>
        <dbReference type="Pfam" id="PF05419"/>
    </source>
</evidence>